<organism evidence="1">
    <name type="scientific">marine metagenome</name>
    <dbReference type="NCBI Taxonomy" id="408172"/>
    <lineage>
        <taxon>unclassified sequences</taxon>
        <taxon>metagenomes</taxon>
        <taxon>ecological metagenomes</taxon>
    </lineage>
</organism>
<evidence type="ECO:0008006" key="2">
    <source>
        <dbReference type="Google" id="ProtNLM"/>
    </source>
</evidence>
<feature type="non-terminal residue" evidence="1">
    <location>
        <position position="1"/>
    </location>
</feature>
<name>A0A382VWB6_9ZZZZ</name>
<sequence length="165" mass="18796">ELEKVIVAANHKMPRNPGDIKCLTEKQPFASACFHGRTFYNSDSDRTISAEGGWYAFHAGSMRKLREGWILSDYWPDHPKMSDLPKGVILGMVRLGPRETTESASSRTSSDPWIHPGFTYCHEILEVHPFQNPVDTGRKYGSRWSLVEPNEIEKMHDELKSCGLY</sequence>
<gene>
    <name evidence="1" type="ORF">METZ01_LOCUS403045</name>
</gene>
<evidence type="ECO:0000313" key="1">
    <source>
        <dbReference type="EMBL" id="SVD50191.1"/>
    </source>
</evidence>
<dbReference type="AlphaFoldDB" id="A0A382VWB6"/>
<dbReference type="EMBL" id="UINC01154741">
    <property type="protein sequence ID" value="SVD50191.1"/>
    <property type="molecule type" value="Genomic_DNA"/>
</dbReference>
<proteinExistence type="predicted"/>
<reference evidence="1" key="1">
    <citation type="submission" date="2018-05" db="EMBL/GenBank/DDBJ databases">
        <authorList>
            <person name="Lanie J.A."/>
            <person name="Ng W.-L."/>
            <person name="Kazmierczak K.M."/>
            <person name="Andrzejewski T.M."/>
            <person name="Davidsen T.M."/>
            <person name="Wayne K.J."/>
            <person name="Tettelin H."/>
            <person name="Glass J.I."/>
            <person name="Rusch D."/>
            <person name="Podicherti R."/>
            <person name="Tsui H.-C.T."/>
            <person name="Winkler M.E."/>
        </authorList>
    </citation>
    <scope>NUCLEOTIDE SEQUENCE</scope>
</reference>
<accession>A0A382VWB6</accession>
<protein>
    <recommendedName>
        <fullName evidence="2">Nucleotide modification associated domain-containing protein</fullName>
    </recommendedName>
</protein>